<comment type="caution">
    <text evidence="2">The sequence shown here is derived from an EMBL/GenBank/DDBJ whole genome shotgun (WGS) entry which is preliminary data.</text>
</comment>
<protein>
    <recommendedName>
        <fullName evidence="1">AB hydrolase-1 domain-containing protein</fullName>
    </recommendedName>
</protein>
<sequence>MTTQDSGSLREDRDENLTLVLPNGRTIGYARYGAAYSPHPTTIYLHGYPSSRLEAATVSQQLLAAKLQVISIDRPGLGLSTPSNTPFDERTVLHYAEDVRALANHLDLKRFIIMGYSGGAPSAFACAYLMPKRLIGVAIVSGFGPYEFAMNKRVWRKLWWLNKLGLTLPVNHPKLYTSIYKAIVPWAVNRATSTSYEKEINSFSFRHFASKTEDGKLMLQQDGKQVYEDGVRNVEETFRQANFTQTHVEEARLLAKPWPFTLEEVRAENVKLFYGMLDVNVPIEVGEMIRDAMGGRALLRRVEGATHATMPTRAVEWIREVLGLEEIGTSKDEDKTDGKG</sequence>
<organism evidence="2 3">
    <name type="scientific">Gomphillus americanus</name>
    <dbReference type="NCBI Taxonomy" id="1940652"/>
    <lineage>
        <taxon>Eukaryota</taxon>
        <taxon>Fungi</taxon>
        <taxon>Dikarya</taxon>
        <taxon>Ascomycota</taxon>
        <taxon>Pezizomycotina</taxon>
        <taxon>Lecanoromycetes</taxon>
        <taxon>OSLEUM clade</taxon>
        <taxon>Ostropomycetidae</taxon>
        <taxon>Ostropales</taxon>
        <taxon>Graphidaceae</taxon>
        <taxon>Gomphilloideae</taxon>
        <taxon>Gomphillus</taxon>
    </lineage>
</organism>
<dbReference type="Pfam" id="PF00561">
    <property type="entry name" value="Abhydrolase_1"/>
    <property type="match status" value="1"/>
</dbReference>
<evidence type="ECO:0000313" key="2">
    <source>
        <dbReference type="EMBL" id="CAF9906627.1"/>
    </source>
</evidence>
<proteinExistence type="predicted"/>
<gene>
    <name evidence="2" type="ORF">GOMPHAMPRED_004817</name>
</gene>
<dbReference type="Proteomes" id="UP000664169">
    <property type="component" value="Unassembled WGS sequence"/>
</dbReference>
<name>A0A8H3EIZ1_9LECA</name>
<reference evidence="2" key="1">
    <citation type="submission" date="2021-03" db="EMBL/GenBank/DDBJ databases">
        <authorList>
            <person name="Tagirdzhanova G."/>
        </authorList>
    </citation>
    <scope>NUCLEOTIDE SEQUENCE</scope>
</reference>
<dbReference type="Gene3D" id="3.40.50.1820">
    <property type="entry name" value="alpha/beta hydrolase"/>
    <property type="match status" value="1"/>
</dbReference>
<evidence type="ECO:0000259" key="1">
    <source>
        <dbReference type="Pfam" id="PF00561"/>
    </source>
</evidence>
<dbReference type="EMBL" id="CAJPDQ010000003">
    <property type="protein sequence ID" value="CAF9906627.1"/>
    <property type="molecule type" value="Genomic_DNA"/>
</dbReference>
<dbReference type="PANTHER" id="PTHR45763:SF46">
    <property type="entry name" value="AB HYDROLASE-1 DOMAIN-CONTAINING PROTEIN"/>
    <property type="match status" value="1"/>
</dbReference>
<dbReference type="InterPro" id="IPR000073">
    <property type="entry name" value="AB_hydrolase_1"/>
</dbReference>
<dbReference type="SUPFAM" id="SSF53474">
    <property type="entry name" value="alpha/beta-Hydrolases"/>
    <property type="match status" value="1"/>
</dbReference>
<evidence type="ECO:0000313" key="3">
    <source>
        <dbReference type="Proteomes" id="UP000664169"/>
    </source>
</evidence>
<dbReference type="AlphaFoldDB" id="A0A8H3EIZ1"/>
<accession>A0A8H3EIZ1</accession>
<feature type="domain" description="AB hydrolase-1" evidence="1">
    <location>
        <begin position="43"/>
        <end position="163"/>
    </location>
</feature>
<dbReference type="InterPro" id="IPR029058">
    <property type="entry name" value="AB_hydrolase_fold"/>
</dbReference>
<dbReference type="PANTHER" id="PTHR45763">
    <property type="entry name" value="HYDROLASE, ALPHA/BETA FOLD FAMILY PROTEIN, EXPRESSED-RELATED"/>
    <property type="match status" value="1"/>
</dbReference>
<keyword evidence="3" id="KW-1185">Reference proteome</keyword>
<dbReference type="OrthoDB" id="294702at2759"/>